<accession>A0A838BVR5</accession>
<name>A0A838BVR5_9HYPH</name>
<dbReference type="AlphaFoldDB" id="A0A838BVR5"/>
<protein>
    <submittedName>
        <fullName evidence="1">Uncharacterized protein</fullName>
    </submittedName>
</protein>
<dbReference type="RefSeq" id="WP_181054949.1">
    <property type="nucleotide sequence ID" value="NZ_JACDXJ010000004.1"/>
</dbReference>
<dbReference type="EMBL" id="JACDXJ010000004">
    <property type="protein sequence ID" value="MBA1159360.1"/>
    <property type="molecule type" value="Genomic_DNA"/>
</dbReference>
<keyword evidence="2" id="KW-1185">Reference proteome</keyword>
<reference evidence="1 2" key="1">
    <citation type="submission" date="2020-07" db="EMBL/GenBank/DDBJ databases">
        <title>Draft genome and description of Microvirga mediterraneensis Marseille-Q2068 sp. nov.</title>
        <authorList>
            <person name="Boxberger M."/>
        </authorList>
    </citation>
    <scope>NUCLEOTIDE SEQUENCE [LARGE SCALE GENOMIC DNA]</scope>
    <source>
        <strain evidence="1 2">Marseille-Q2068</strain>
    </source>
</reference>
<sequence length="86" mass="9472">MSDLNEVLKRVETAEKRECFIAIVGGEVRAAVAVGCHEKELVEWAADPRVEQIIRVPVEVPRQLLFEKWPGLDAAKALIAKGSPHG</sequence>
<proteinExistence type="predicted"/>
<dbReference type="Proteomes" id="UP000572984">
    <property type="component" value="Unassembled WGS sequence"/>
</dbReference>
<comment type="caution">
    <text evidence="1">The sequence shown here is derived from an EMBL/GenBank/DDBJ whole genome shotgun (WGS) entry which is preliminary data.</text>
</comment>
<evidence type="ECO:0000313" key="2">
    <source>
        <dbReference type="Proteomes" id="UP000572984"/>
    </source>
</evidence>
<gene>
    <name evidence="1" type="ORF">H0S73_25110</name>
</gene>
<evidence type="ECO:0000313" key="1">
    <source>
        <dbReference type="EMBL" id="MBA1159360.1"/>
    </source>
</evidence>
<organism evidence="1 2">
    <name type="scientific">Microvirga mediterraneensis</name>
    <dbReference type="NCBI Taxonomy" id="2754695"/>
    <lineage>
        <taxon>Bacteria</taxon>
        <taxon>Pseudomonadati</taxon>
        <taxon>Pseudomonadota</taxon>
        <taxon>Alphaproteobacteria</taxon>
        <taxon>Hyphomicrobiales</taxon>
        <taxon>Methylobacteriaceae</taxon>
        <taxon>Microvirga</taxon>
    </lineage>
</organism>